<keyword evidence="6 10" id="KW-0067">ATP-binding</keyword>
<dbReference type="Gene3D" id="3.40.50.300">
    <property type="entry name" value="P-loop containing nucleotide triphosphate hydrolases"/>
    <property type="match status" value="2"/>
</dbReference>
<gene>
    <name evidence="10" type="primary">rbsA2</name>
    <name evidence="10" type="ORF">Afe05nite_55940</name>
</gene>
<evidence type="ECO:0000256" key="8">
    <source>
        <dbReference type="ARBA" id="ARBA00023136"/>
    </source>
</evidence>
<keyword evidence="2" id="KW-1003">Cell membrane</keyword>
<keyword evidence="1" id="KW-0813">Transport</keyword>
<dbReference type="InterPro" id="IPR050107">
    <property type="entry name" value="ABC_carbohydrate_import_ATPase"/>
</dbReference>
<dbReference type="Proteomes" id="UP000598174">
    <property type="component" value="Unassembled WGS sequence"/>
</dbReference>
<proteinExistence type="predicted"/>
<keyword evidence="3" id="KW-0762">Sugar transport</keyword>
<keyword evidence="11" id="KW-1185">Reference proteome</keyword>
<evidence type="ECO:0000313" key="10">
    <source>
        <dbReference type="EMBL" id="GIE13754.1"/>
    </source>
</evidence>
<dbReference type="InterPro" id="IPR017871">
    <property type="entry name" value="ABC_transporter-like_CS"/>
</dbReference>
<feature type="domain" description="ABC transporter" evidence="9">
    <location>
        <begin position="258"/>
        <end position="498"/>
    </location>
</feature>
<evidence type="ECO:0000256" key="6">
    <source>
        <dbReference type="ARBA" id="ARBA00022840"/>
    </source>
</evidence>
<dbReference type="InterPro" id="IPR003439">
    <property type="entry name" value="ABC_transporter-like_ATP-bd"/>
</dbReference>
<dbReference type="SUPFAM" id="SSF52540">
    <property type="entry name" value="P-loop containing nucleoside triphosphate hydrolases"/>
    <property type="match status" value="2"/>
</dbReference>
<dbReference type="RefSeq" id="WP_203820191.1">
    <property type="nucleotide sequence ID" value="NZ_BAAABP010000002.1"/>
</dbReference>
<keyword evidence="8" id="KW-0472">Membrane</keyword>
<protein>
    <submittedName>
        <fullName evidence="10">Ribose import ATP-binding protein RbsA 2</fullName>
    </submittedName>
</protein>
<evidence type="ECO:0000256" key="1">
    <source>
        <dbReference type="ARBA" id="ARBA00022448"/>
    </source>
</evidence>
<dbReference type="AlphaFoldDB" id="A0A919J506"/>
<dbReference type="PANTHER" id="PTHR43790:SF3">
    <property type="entry name" value="D-ALLOSE IMPORT ATP-BINDING PROTEIN ALSA-RELATED"/>
    <property type="match status" value="1"/>
</dbReference>
<feature type="domain" description="ABC transporter" evidence="9">
    <location>
        <begin position="9"/>
        <end position="244"/>
    </location>
</feature>
<reference evidence="10" key="1">
    <citation type="submission" date="2021-01" db="EMBL/GenBank/DDBJ databases">
        <title>Whole genome shotgun sequence of Actinoplanes ferrugineus NBRC 15555.</title>
        <authorList>
            <person name="Komaki H."/>
            <person name="Tamura T."/>
        </authorList>
    </citation>
    <scope>NUCLEOTIDE SEQUENCE</scope>
    <source>
        <strain evidence="10">NBRC 15555</strain>
    </source>
</reference>
<keyword evidence="5" id="KW-0547">Nucleotide-binding</keyword>
<dbReference type="EMBL" id="BOMM01000050">
    <property type="protein sequence ID" value="GIE13754.1"/>
    <property type="molecule type" value="Genomic_DNA"/>
</dbReference>
<organism evidence="10 11">
    <name type="scientific">Paractinoplanes ferrugineus</name>
    <dbReference type="NCBI Taxonomy" id="113564"/>
    <lineage>
        <taxon>Bacteria</taxon>
        <taxon>Bacillati</taxon>
        <taxon>Actinomycetota</taxon>
        <taxon>Actinomycetes</taxon>
        <taxon>Micromonosporales</taxon>
        <taxon>Micromonosporaceae</taxon>
        <taxon>Paractinoplanes</taxon>
    </lineage>
</organism>
<name>A0A919J506_9ACTN</name>
<evidence type="ECO:0000256" key="2">
    <source>
        <dbReference type="ARBA" id="ARBA00022475"/>
    </source>
</evidence>
<dbReference type="PROSITE" id="PS00211">
    <property type="entry name" value="ABC_TRANSPORTER_1"/>
    <property type="match status" value="1"/>
</dbReference>
<sequence length="508" mass="53529">MNNGAAPLVEVRGITKRYPGVLALDDVSLSVRAGEIVALTGENGSGKSTLSKIIGGAEQPDDGVLLIDGEPTVVANPATALRLGIVMISQELTLAPHLTVAENVFMGRLPRRGGLVDWPAVRSRARTELAALGVHVDPRVKVGDLSVELQQEVEIARAVSSKARLLILDEATSSLSETATERLLELVREQGRRGVAVLMISHRMPELYATATTAAVLRDGRMVGVVPLPETPEPRLVHMMVGRELNDYYGGRQVTPGPVVLDVRDLASDDGALAPTSFQVRGGEIVGVAGLVGSGKAHLGMALGGAIPATGEVRVNGTRVVLGDPRRALTAGIGLVPDDRKRAALLPTRSVAHNMTLSWLRTLSRFGVVPGRTERRRVREAIAEYGVKTSSPNKLITQLSGGNQQKAVLGRIFALGCPVYVLSEPTRGVDVGSKSQIYGLLQKLTAGGAAVVIISSELPELIGLADRVLVCFRGAVRGECSGEQLTEQVLNAIAVSGHIHTDDSGEAA</sequence>
<dbReference type="InterPro" id="IPR027417">
    <property type="entry name" value="P-loop_NTPase"/>
</dbReference>
<evidence type="ECO:0000259" key="9">
    <source>
        <dbReference type="PROSITE" id="PS50893"/>
    </source>
</evidence>
<dbReference type="GO" id="GO:0005524">
    <property type="term" value="F:ATP binding"/>
    <property type="evidence" value="ECO:0007669"/>
    <property type="project" value="UniProtKB-KW"/>
</dbReference>
<dbReference type="CDD" id="cd03215">
    <property type="entry name" value="ABC_Carb_Monos_II"/>
    <property type="match status" value="1"/>
</dbReference>
<dbReference type="InterPro" id="IPR003593">
    <property type="entry name" value="AAA+_ATPase"/>
</dbReference>
<dbReference type="GO" id="GO:0016887">
    <property type="term" value="F:ATP hydrolysis activity"/>
    <property type="evidence" value="ECO:0007669"/>
    <property type="project" value="InterPro"/>
</dbReference>
<dbReference type="PANTHER" id="PTHR43790">
    <property type="entry name" value="CARBOHYDRATE TRANSPORT ATP-BINDING PROTEIN MG119-RELATED"/>
    <property type="match status" value="1"/>
</dbReference>
<keyword evidence="7" id="KW-1278">Translocase</keyword>
<dbReference type="Pfam" id="PF00005">
    <property type="entry name" value="ABC_tran"/>
    <property type="match status" value="2"/>
</dbReference>
<evidence type="ECO:0000256" key="3">
    <source>
        <dbReference type="ARBA" id="ARBA00022597"/>
    </source>
</evidence>
<dbReference type="SMART" id="SM00382">
    <property type="entry name" value="AAA"/>
    <property type="match status" value="2"/>
</dbReference>
<keyword evidence="4" id="KW-0677">Repeat</keyword>
<evidence type="ECO:0000256" key="4">
    <source>
        <dbReference type="ARBA" id="ARBA00022737"/>
    </source>
</evidence>
<evidence type="ECO:0000313" key="11">
    <source>
        <dbReference type="Proteomes" id="UP000598174"/>
    </source>
</evidence>
<comment type="caution">
    <text evidence="10">The sequence shown here is derived from an EMBL/GenBank/DDBJ whole genome shotgun (WGS) entry which is preliminary data.</text>
</comment>
<accession>A0A919J506</accession>
<evidence type="ECO:0000256" key="7">
    <source>
        <dbReference type="ARBA" id="ARBA00022967"/>
    </source>
</evidence>
<dbReference type="CDD" id="cd03216">
    <property type="entry name" value="ABC_Carb_Monos_I"/>
    <property type="match status" value="1"/>
</dbReference>
<dbReference type="PROSITE" id="PS50893">
    <property type="entry name" value="ABC_TRANSPORTER_2"/>
    <property type="match status" value="2"/>
</dbReference>
<evidence type="ECO:0000256" key="5">
    <source>
        <dbReference type="ARBA" id="ARBA00022741"/>
    </source>
</evidence>